<evidence type="ECO:0000313" key="9">
    <source>
        <dbReference type="Proteomes" id="UP000266723"/>
    </source>
</evidence>
<keyword evidence="4 7" id="KW-1133">Transmembrane helix</keyword>
<dbReference type="Pfam" id="PF03248">
    <property type="entry name" value="Rer1"/>
    <property type="match status" value="2"/>
</dbReference>
<feature type="region of interest" description="Disordered" evidence="6">
    <location>
        <begin position="1"/>
        <end position="27"/>
    </location>
</feature>
<proteinExistence type="inferred from homology"/>
<keyword evidence="5 7" id="KW-0472">Membrane</keyword>
<protein>
    <recommendedName>
        <fullName evidence="10">Protein RER1</fullName>
    </recommendedName>
</protein>
<comment type="similarity">
    <text evidence="2">Belongs to the RER1 family.</text>
</comment>
<keyword evidence="9" id="KW-1185">Reference proteome</keyword>
<feature type="compositionally biased region" description="Low complexity" evidence="6">
    <location>
        <begin position="1"/>
        <end position="12"/>
    </location>
</feature>
<accession>A0ABQ7DKY5</accession>
<name>A0ABQ7DKY5_BRACR</name>
<feature type="transmembrane region" description="Helical" evidence="7">
    <location>
        <begin position="82"/>
        <end position="100"/>
    </location>
</feature>
<dbReference type="EMBL" id="QGKV02000649">
    <property type="protein sequence ID" value="KAF3578136.1"/>
    <property type="molecule type" value="Genomic_DNA"/>
</dbReference>
<comment type="caution">
    <text evidence="8">The sequence shown here is derived from an EMBL/GenBank/DDBJ whole genome shotgun (WGS) entry which is preliminary data.</text>
</comment>
<sequence>MESEPAVGVSASAPPPPATDDLQSSNASSPADAAARLIHAVEQRQQHLLDKTVPHVLYRWIACLVVVLIYFVRVYLVEGFYIITYAIGIYLLNLIIAFLSPQEDPEASLSGGTLPTRRSDEYRPFVRRLPEFKFWITVSTYPEASLSGGTLPTRRSDEYRPFVRRLPEFKFWLSIIRAFVIGFMMTFFEVFDVPVFWPILLFYWVMLFILTMRKQIQHMIKYRYVPFSFGKQKYGKKPAPAESSE</sequence>
<organism evidence="8 9">
    <name type="scientific">Brassica cretica</name>
    <name type="common">Mustard</name>
    <dbReference type="NCBI Taxonomy" id="69181"/>
    <lineage>
        <taxon>Eukaryota</taxon>
        <taxon>Viridiplantae</taxon>
        <taxon>Streptophyta</taxon>
        <taxon>Embryophyta</taxon>
        <taxon>Tracheophyta</taxon>
        <taxon>Spermatophyta</taxon>
        <taxon>Magnoliopsida</taxon>
        <taxon>eudicotyledons</taxon>
        <taxon>Gunneridae</taxon>
        <taxon>Pentapetalae</taxon>
        <taxon>rosids</taxon>
        <taxon>malvids</taxon>
        <taxon>Brassicales</taxon>
        <taxon>Brassicaceae</taxon>
        <taxon>Brassiceae</taxon>
        <taxon>Brassica</taxon>
    </lineage>
</organism>
<gene>
    <name evidence="8" type="ORF">DY000_02034195</name>
</gene>
<evidence type="ECO:0000256" key="7">
    <source>
        <dbReference type="SAM" id="Phobius"/>
    </source>
</evidence>
<reference evidence="8 9" key="1">
    <citation type="journal article" date="2020" name="BMC Genomics">
        <title>Intraspecific diversification of the crop wild relative Brassica cretica Lam. using demographic model selection.</title>
        <authorList>
            <person name="Kioukis A."/>
            <person name="Michalopoulou V.A."/>
            <person name="Briers L."/>
            <person name="Pirintsos S."/>
            <person name="Studholme D.J."/>
            <person name="Pavlidis P."/>
            <person name="Sarris P.F."/>
        </authorList>
    </citation>
    <scope>NUCLEOTIDE SEQUENCE [LARGE SCALE GENOMIC DNA]</scope>
    <source>
        <strain evidence="9">cv. PFS-1207/04</strain>
    </source>
</reference>
<keyword evidence="3 7" id="KW-0812">Transmembrane</keyword>
<evidence type="ECO:0008006" key="10">
    <source>
        <dbReference type="Google" id="ProtNLM"/>
    </source>
</evidence>
<feature type="transmembrane region" description="Helical" evidence="7">
    <location>
        <begin position="169"/>
        <end position="188"/>
    </location>
</feature>
<dbReference type="Proteomes" id="UP000266723">
    <property type="component" value="Unassembled WGS sequence"/>
</dbReference>
<evidence type="ECO:0000256" key="2">
    <source>
        <dbReference type="ARBA" id="ARBA00006070"/>
    </source>
</evidence>
<comment type="subcellular location">
    <subcellularLocation>
        <location evidence="1">Membrane</location>
        <topology evidence="1">Multi-pass membrane protein</topology>
    </subcellularLocation>
</comment>
<dbReference type="PANTHER" id="PTHR10743">
    <property type="entry name" value="PROTEIN RER1"/>
    <property type="match status" value="1"/>
</dbReference>
<evidence type="ECO:0000256" key="4">
    <source>
        <dbReference type="ARBA" id="ARBA00022989"/>
    </source>
</evidence>
<evidence type="ECO:0000313" key="8">
    <source>
        <dbReference type="EMBL" id="KAF3578136.1"/>
    </source>
</evidence>
<evidence type="ECO:0000256" key="3">
    <source>
        <dbReference type="ARBA" id="ARBA00022692"/>
    </source>
</evidence>
<feature type="transmembrane region" description="Helical" evidence="7">
    <location>
        <begin position="194"/>
        <end position="212"/>
    </location>
</feature>
<dbReference type="InterPro" id="IPR004932">
    <property type="entry name" value="Rer1"/>
</dbReference>
<evidence type="ECO:0000256" key="5">
    <source>
        <dbReference type="ARBA" id="ARBA00023136"/>
    </source>
</evidence>
<feature type="transmembrane region" description="Helical" evidence="7">
    <location>
        <begin position="56"/>
        <end position="76"/>
    </location>
</feature>
<evidence type="ECO:0000256" key="1">
    <source>
        <dbReference type="ARBA" id="ARBA00004141"/>
    </source>
</evidence>
<dbReference type="PANTHER" id="PTHR10743:SF28">
    <property type="entry name" value="PROTEIN RER1C"/>
    <property type="match status" value="1"/>
</dbReference>
<evidence type="ECO:0000256" key="6">
    <source>
        <dbReference type="SAM" id="MobiDB-lite"/>
    </source>
</evidence>